<accession>A0A820LC96</accession>
<evidence type="ECO:0000313" key="1">
    <source>
        <dbReference type="EMBL" id="CAF4353272.1"/>
    </source>
</evidence>
<organism evidence="1 2">
    <name type="scientific">Adineta steineri</name>
    <dbReference type="NCBI Taxonomy" id="433720"/>
    <lineage>
        <taxon>Eukaryota</taxon>
        <taxon>Metazoa</taxon>
        <taxon>Spiralia</taxon>
        <taxon>Gnathifera</taxon>
        <taxon>Rotifera</taxon>
        <taxon>Eurotatoria</taxon>
        <taxon>Bdelloidea</taxon>
        <taxon>Adinetida</taxon>
        <taxon>Adinetidae</taxon>
        <taxon>Adineta</taxon>
    </lineage>
</organism>
<comment type="caution">
    <text evidence="1">The sequence shown here is derived from an EMBL/GenBank/DDBJ whole genome shotgun (WGS) entry which is preliminary data.</text>
</comment>
<gene>
    <name evidence="1" type="ORF">OKA104_LOCUS48922</name>
</gene>
<sequence length="190" mass="22378">MSNEHVSHLNDLIITENISNNVSYSRIVLQLQYKDYRRNLTIERHATFMFTDTISDVIQKFLRIANLNDVLPENVVLVEFTFDNQHMIPPSSYKHMTLNELKIKQNSILYFEPSATIAIARFSRLTIFGPNRIVKRECEWNKETTTLKMLFDFVITTFSLQSIKHEQIRLITIYDNELDIISNSDKLLFD</sequence>
<dbReference type="AlphaFoldDB" id="A0A820LC96"/>
<evidence type="ECO:0000313" key="2">
    <source>
        <dbReference type="Proteomes" id="UP000663881"/>
    </source>
</evidence>
<protein>
    <submittedName>
        <fullName evidence="1">Uncharacterized protein</fullName>
    </submittedName>
</protein>
<reference evidence="1" key="1">
    <citation type="submission" date="2021-02" db="EMBL/GenBank/DDBJ databases">
        <authorList>
            <person name="Nowell W R."/>
        </authorList>
    </citation>
    <scope>NUCLEOTIDE SEQUENCE</scope>
</reference>
<proteinExistence type="predicted"/>
<dbReference type="Proteomes" id="UP000663881">
    <property type="component" value="Unassembled WGS sequence"/>
</dbReference>
<dbReference type="EMBL" id="CAJOAY010022003">
    <property type="protein sequence ID" value="CAF4353272.1"/>
    <property type="molecule type" value="Genomic_DNA"/>
</dbReference>
<name>A0A820LC96_9BILA</name>
<feature type="non-terminal residue" evidence="1">
    <location>
        <position position="190"/>
    </location>
</feature>